<comment type="caution">
    <text evidence="13">The sequence shown here is derived from an EMBL/GenBank/DDBJ whole genome shotgun (WGS) entry which is preliminary data.</text>
</comment>
<gene>
    <name evidence="13" type="ORF">AKAME5_001939000</name>
</gene>
<comment type="subcellular location">
    <subcellularLocation>
        <location evidence="1">Cell membrane</location>
        <topology evidence="1">Single-pass type I membrane protein</topology>
    </subcellularLocation>
</comment>
<dbReference type="PROSITE" id="PS50835">
    <property type="entry name" value="IG_LIKE"/>
    <property type="match status" value="1"/>
</dbReference>
<evidence type="ECO:0000256" key="6">
    <source>
        <dbReference type="ARBA" id="ARBA00023136"/>
    </source>
</evidence>
<dbReference type="EMBL" id="BRZM01000125">
    <property type="protein sequence ID" value="GLD68072.1"/>
    <property type="molecule type" value="Genomic_DNA"/>
</dbReference>
<dbReference type="GO" id="GO:0006955">
    <property type="term" value="P:immune response"/>
    <property type="evidence" value="ECO:0007669"/>
    <property type="project" value="TreeGrafter"/>
</dbReference>
<keyword evidence="7" id="KW-1015">Disulfide bond</keyword>
<dbReference type="PANTHER" id="PTHR25466:SF3">
    <property type="entry name" value="PROGRAMMED CELL DEATH 1 LIGAND 1"/>
    <property type="match status" value="1"/>
</dbReference>
<dbReference type="PANTHER" id="PTHR25466">
    <property type="entry name" value="T-LYMPHOCYTE ACTIVATION ANTIGEN"/>
    <property type="match status" value="1"/>
</dbReference>
<accession>A0AAD3RGR0</accession>
<evidence type="ECO:0000256" key="4">
    <source>
        <dbReference type="ARBA" id="ARBA00022729"/>
    </source>
</evidence>
<dbReference type="SUPFAM" id="SSF48726">
    <property type="entry name" value="Immunoglobulin"/>
    <property type="match status" value="1"/>
</dbReference>
<dbReference type="GO" id="GO:0071222">
    <property type="term" value="P:cellular response to lipopolysaccharide"/>
    <property type="evidence" value="ECO:0007669"/>
    <property type="project" value="TreeGrafter"/>
</dbReference>
<dbReference type="Proteomes" id="UP001279410">
    <property type="component" value="Unassembled WGS sequence"/>
</dbReference>
<evidence type="ECO:0000256" key="9">
    <source>
        <dbReference type="ARBA" id="ARBA00023180"/>
    </source>
</evidence>
<dbReference type="Gene3D" id="2.60.40.10">
    <property type="entry name" value="Immunoglobulins"/>
    <property type="match status" value="1"/>
</dbReference>
<keyword evidence="5" id="KW-1133">Transmembrane helix</keyword>
<reference evidence="13" key="1">
    <citation type="submission" date="2022-08" db="EMBL/GenBank/DDBJ databases">
        <title>Genome sequencing of akame (Lates japonicus).</title>
        <authorList>
            <person name="Hashiguchi Y."/>
            <person name="Takahashi H."/>
        </authorList>
    </citation>
    <scope>NUCLEOTIDE SEQUENCE</scope>
    <source>
        <strain evidence="13">Kochi</strain>
    </source>
</reference>
<keyword evidence="10" id="KW-0393">Immunoglobulin domain</keyword>
<evidence type="ECO:0000256" key="11">
    <source>
        <dbReference type="SAM" id="SignalP"/>
    </source>
</evidence>
<evidence type="ECO:0000256" key="3">
    <source>
        <dbReference type="ARBA" id="ARBA00022692"/>
    </source>
</evidence>
<dbReference type="AlphaFoldDB" id="A0AAD3RGR0"/>
<dbReference type="InterPro" id="IPR007110">
    <property type="entry name" value="Ig-like_dom"/>
</dbReference>
<evidence type="ECO:0000256" key="10">
    <source>
        <dbReference type="ARBA" id="ARBA00023319"/>
    </source>
</evidence>
<keyword evidence="4 11" id="KW-0732">Signal</keyword>
<dbReference type="InterPro" id="IPR013783">
    <property type="entry name" value="Ig-like_fold"/>
</dbReference>
<evidence type="ECO:0000256" key="8">
    <source>
        <dbReference type="ARBA" id="ARBA00023170"/>
    </source>
</evidence>
<keyword evidence="2" id="KW-1003">Cell membrane</keyword>
<evidence type="ECO:0000313" key="13">
    <source>
        <dbReference type="EMBL" id="GLD68072.1"/>
    </source>
</evidence>
<dbReference type="GO" id="GO:0007166">
    <property type="term" value="P:cell surface receptor signaling pathway"/>
    <property type="evidence" value="ECO:0007669"/>
    <property type="project" value="TreeGrafter"/>
</dbReference>
<dbReference type="InterPro" id="IPR051713">
    <property type="entry name" value="T-cell_Activation_Regulation"/>
</dbReference>
<organism evidence="13 14">
    <name type="scientific">Lates japonicus</name>
    <name type="common">Japanese lates</name>
    <dbReference type="NCBI Taxonomy" id="270547"/>
    <lineage>
        <taxon>Eukaryota</taxon>
        <taxon>Metazoa</taxon>
        <taxon>Chordata</taxon>
        <taxon>Craniata</taxon>
        <taxon>Vertebrata</taxon>
        <taxon>Euteleostomi</taxon>
        <taxon>Actinopterygii</taxon>
        <taxon>Neopterygii</taxon>
        <taxon>Teleostei</taxon>
        <taxon>Neoteleostei</taxon>
        <taxon>Acanthomorphata</taxon>
        <taxon>Carangaria</taxon>
        <taxon>Carangaria incertae sedis</taxon>
        <taxon>Centropomidae</taxon>
        <taxon>Lates</taxon>
    </lineage>
</organism>
<dbReference type="GO" id="GO:0042130">
    <property type="term" value="P:negative regulation of T cell proliferation"/>
    <property type="evidence" value="ECO:0007669"/>
    <property type="project" value="TreeGrafter"/>
</dbReference>
<dbReference type="GO" id="GO:0042102">
    <property type="term" value="P:positive regulation of T cell proliferation"/>
    <property type="evidence" value="ECO:0007669"/>
    <property type="project" value="TreeGrafter"/>
</dbReference>
<dbReference type="GO" id="GO:0031295">
    <property type="term" value="P:T cell costimulation"/>
    <property type="evidence" value="ECO:0007669"/>
    <property type="project" value="TreeGrafter"/>
</dbReference>
<dbReference type="InterPro" id="IPR036179">
    <property type="entry name" value="Ig-like_dom_sf"/>
</dbReference>
<evidence type="ECO:0000256" key="7">
    <source>
        <dbReference type="ARBA" id="ARBA00023157"/>
    </source>
</evidence>
<proteinExistence type="predicted"/>
<feature type="signal peptide" evidence="11">
    <location>
        <begin position="1"/>
        <end position="17"/>
    </location>
</feature>
<feature type="chain" id="PRO_5042216911" description="Ig-like domain-containing protein" evidence="11">
    <location>
        <begin position="18"/>
        <end position="170"/>
    </location>
</feature>
<dbReference type="GO" id="GO:0009897">
    <property type="term" value="C:external side of plasma membrane"/>
    <property type="evidence" value="ECO:0007669"/>
    <property type="project" value="TreeGrafter"/>
</dbReference>
<protein>
    <recommendedName>
        <fullName evidence="12">Ig-like domain-containing protein</fullName>
    </recommendedName>
</protein>
<evidence type="ECO:0000256" key="2">
    <source>
        <dbReference type="ARBA" id="ARBA00022475"/>
    </source>
</evidence>
<keyword evidence="8" id="KW-0675">Receptor</keyword>
<name>A0AAD3RGR0_LATJO</name>
<evidence type="ECO:0000256" key="5">
    <source>
        <dbReference type="ARBA" id="ARBA00022989"/>
    </source>
</evidence>
<keyword evidence="3" id="KW-0812">Transmembrane</keyword>
<feature type="domain" description="Ig-like" evidence="12">
    <location>
        <begin position="1"/>
        <end position="132"/>
    </location>
</feature>
<keyword evidence="6" id="KW-0472">Membrane</keyword>
<keyword evidence="14" id="KW-1185">Reference proteome</keyword>
<keyword evidence="9" id="KW-0325">Glycoprotein</keyword>
<evidence type="ECO:0000256" key="1">
    <source>
        <dbReference type="ARBA" id="ARBA00004251"/>
    </source>
</evidence>
<evidence type="ECO:0000313" key="14">
    <source>
        <dbReference type="Proteomes" id="UP001279410"/>
    </source>
</evidence>
<sequence length="170" mass="19071">MMCRNLLLLTLSSFVCGMFSPQSTGLHYHAVENNNITVEWHFSSEADISVASLKIHCLLFPQLKVFYHMDSSVDESQHEQFTGRVHCDKDALSTGRVRLHLSRVRTNDSGRYLCRMATEFGKKVQVFSLNITALLPPAVHPPAGCLRTELSLLLENLQMAAVMFSSDGEK</sequence>
<evidence type="ECO:0000259" key="12">
    <source>
        <dbReference type="PROSITE" id="PS50835"/>
    </source>
</evidence>